<feature type="transmembrane region" description="Helical" evidence="1">
    <location>
        <begin position="288"/>
        <end position="307"/>
    </location>
</feature>
<protein>
    <recommendedName>
        <fullName evidence="4">Gustatory receptor</fullName>
    </recommendedName>
</protein>
<feature type="transmembrane region" description="Helical" evidence="1">
    <location>
        <begin position="79"/>
        <end position="101"/>
    </location>
</feature>
<dbReference type="AlphaFoldDB" id="A0AA38MK01"/>
<evidence type="ECO:0000313" key="2">
    <source>
        <dbReference type="EMBL" id="KAJ3660500.1"/>
    </source>
</evidence>
<feature type="transmembrane region" description="Helical" evidence="1">
    <location>
        <begin position="135"/>
        <end position="155"/>
    </location>
</feature>
<proteinExistence type="predicted"/>
<keyword evidence="1" id="KW-1133">Transmembrane helix</keyword>
<gene>
    <name evidence="2" type="ORF">Zmor_004946</name>
</gene>
<feature type="transmembrane region" description="Helical" evidence="1">
    <location>
        <begin position="175"/>
        <end position="198"/>
    </location>
</feature>
<keyword evidence="1" id="KW-0472">Membrane</keyword>
<organism evidence="2 3">
    <name type="scientific">Zophobas morio</name>
    <dbReference type="NCBI Taxonomy" id="2755281"/>
    <lineage>
        <taxon>Eukaryota</taxon>
        <taxon>Metazoa</taxon>
        <taxon>Ecdysozoa</taxon>
        <taxon>Arthropoda</taxon>
        <taxon>Hexapoda</taxon>
        <taxon>Insecta</taxon>
        <taxon>Pterygota</taxon>
        <taxon>Neoptera</taxon>
        <taxon>Endopterygota</taxon>
        <taxon>Coleoptera</taxon>
        <taxon>Polyphaga</taxon>
        <taxon>Cucujiformia</taxon>
        <taxon>Tenebrionidae</taxon>
        <taxon>Zophobas</taxon>
    </lineage>
</organism>
<reference evidence="2" key="1">
    <citation type="journal article" date="2023" name="G3 (Bethesda)">
        <title>Whole genome assemblies of Zophobas morio and Tenebrio molitor.</title>
        <authorList>
            <person name="Kaur S."/>
            <person name="Stinson S.A."/>
            <person name="diCenzo G.C."/>
        </authorList>
    </citation>
    <scope>NUCLEOTIDE SEQUENCE</scope>
    <source>
        <strain evidence="2">QUZm001</strain>
    </source>
</reference>
<comment type="caution">
    <text evidence="2">The sequence shown here is derived from an EMBL/GenBank/DDBJ whole genome shotgun (WGS) entry which is preliminary data.</text>
</comment>
<feature type="transmembrane region" description="Helical" evidence="1">
    <location>
        <begin position="45"/>
        <end position="67"/>
    </location>
</feature>
<evidence type="ECO:0000256" key="1">
    <source>
        <dbReference type="SAM" id="Phobius"/>
    </source>
</evidence>
<feature type="transmembrane region" description="Helical" evidence="1">
    <location>
        <begin position="12"/>
        <end position="33"/>
    </location>
</feature>
<dbReference type="EMBL" id="JALNTZ010000002">
    <property type="protein sequence ID" value="KAJ3660500.1"/>
    <property type="molecule type" value="Genomic_DNA"/>
</dbReference>
<sequence length="340" mass="38670">MQSSPEAKTFYWYFKPIALVCKILGVFPLQNILKAKNPKDIKVRIFSFAHLYSFFIFASMVYMIFYFSGFMFNYNKSVYLLIVVCVMILRSFVCFLFCGSLSSKLPILIRLLDTFDRKKTPLLIDKNGNNVLRSFALWTVLPMVTGFIAIGISFMESAQVVLETIPPELGATNVAVAAYFFGGLSIWQVLPLLMYIYFSIKIKSNFDIINDTIARKGYSGCIFDEDIKYPEDMAEAMEYFRHMHNVCSKSVHVLGTFYGNFMAIDQFCIIVMVIANICTFINDKGHDSHLLTLTIFNILVVVAVLVISHQIKDSGTKIVDLLHGIVFSRVSEKCRTEVST</sequence>
<evidence type="ECO:0000313" key="3">
    <source>
        <dbReference type="Proteomes" id="UP001168821"/>
    </source>
</evidence>
<feature type="transmembrane region" description="Helical" evidence="1">
    <location>
        <begin position="257"/>
        <end position="282"/>
    </location>
</feature>
<accession>A0AA38MK01</accession>
<name>A0AA38MK01_9CUCU</name>
<keyword evidence="1" id="KW-0812">Transmembrane</keyword>
<evidence type="ECO:0008006" key="4">
    <source>
        <dbReference type="Google" id="ProtNLM"/>
    </source>
</evidence>
<dbReference type="Proteomes" id="UP001168821">
    <property type="component" value="Unassembled WGS sequence"/>
</dbReference>
<keyword evidence="3" id="KW-1185">Reference proteome</keyword>